<reference evidence="2 3" key="1">
    <citation type="submission" date="2021-02" db="EMBL/GenBank/DDBJ databases">
        <title>Porcisia hertigi Genome sequencing and assembly.</title>
        <authorList>
            <person name="Almutairi H."/>
            <person name="Gatherer D."/>
        </authorList>
    </citation>
    <scope>NUCLEOTIDE SEQUENCE [LARGE SCALE GENOMIC DNA]</scope>
    <source>
        <strain evidence="2 3">C119</strain>
    </source>
</reference>
<feature type="compositionally biased region" description="Polar residues" evidence="1">
    <location>
        <begin position="207"/>
        <end position="218"/>
    </location>
</feature>
<protein>
    <submittedName>
        <fullName evidence="2">Uncharacterized protein</fullName>
    </submittedName>
</protein>
<evidence type="ECO:0000313" key="3">
    <source>
        <dbReference type="Proteomes" id="UP000674318"/>
    </source>
</evidence>
<dbReference type="InterPro" id="IPR001611">
    <property type="entry name" value="Leu-rich_rpt"/>
</dbReference>
<sequence>MNSSSSSTLVPTLNMNPLNDDTAAVNGSPSNNEHRRNTAPTLTHFSGMSLAATKQLPVSAVGSAPKSTNAVILQSAPIPLVQLISPSAPDEGTWSLPTLTSRPSAAWPSPTTTPRASSQASEEGATETSARDMKISMQEALKQFNARVLAERDRDEARKERLRSRTNSMVSFTVAAPVDHLQTLAAPVSPSKPSPYEIPLGECKNYTDGSSSSGTTPQAPERAAARSPPRTTTVSQSAPQFSPPRISLLAAASNTSGHLPPSAPVNVTRDPTNSLGSSLTRNTAASSSLFAQGLRTKLPCAVQSNQAQQLEPATVSPVTGSRSDTPSTSGLPLLEDTSTPHIVSSPLLAKTGAGQSQIAAARLLPPPHTSTSSMPKLPDRCTQDNGVDEQKNGPLTLKKPLEAPIPSMPSPAPMVSPVYSVVEIHKSVSQSAVSPGGRGGPLNNNKRCSAKRNHSGQATANETTTLTVSHSSSSATASHSASQPTGVKLSHKANRPAPLDVESWVAAAPIPPPLSSQKASARSLPGAPSRTDNFYSGEPHCRSTRSSNRDANNRPLAVPSGVRHKDKRPGQSRLSSAAAKEEEEEVVVVAAASTPMSPKPPFGGHATAGQSVYGPASKAIPAPASKSRCDSSQHPDSALNHPGRYSPGRANPSAGTATGQNASGQSRSPADGAASGVDAESAALNSYLEDEDLNLSMSTFHNVGATLALSRTLRALNLKGSTIPSEGLRGLADISTLKSICVSHMRYLTTLVPLVTPTARSSDGQCGIEEIDAQFSSLTNEGIWGLEKLRRLRRLDLSMTSISDVTCLVASHSLSDLHLTGTRVDSQGLAGLERLPSLALLNVARTKVTSLKQIARSRSIRTLIAYSCHITDDGLLGVGEMPRLTTLDVSTTKVTNLSLLRKSRSLTSLRAQWLSLKNCNDIIQQRRALMDGLTPDNSMVWRDTEAGFCGLASIPTLESLDLSFNTIRNFHSLCGSKSLRHLILRRTRVDNGSISSISQLAKTLESLVITNLTDVLDDNGGTEVSGALSTSSGMLSSIGDMHMLRRLTSIDLSFTDVYDLRALQDLPLLRELIIVETLVTVDGLRGIEQISTLEILDISQTSIASLQFLVGGAPALTKILIKSNRNIRGFQLGHIHRLRALRHLDISDTVVEKMEAALKRPIWRLKELVWRWKERRDSKGPAPALECWVTSPRLVGLSRMPCLTTLDLTNSSVHDLTFLERSPSLTTLYLKCCRLLRNSTIKGLGTLPALETLELTDNRYISDVRCLCACRRLRELRLNHTCITKAGLTGVTDLPELKVLDIANTRADDDVEDEAAASSAMERNCRTEESNLREGSTLLDSSATPAQFRVPRRRRVSFVVNDGNETPLHKKQ</sequence>
<name>A0A836IG43_9TRYP</name>
<feature type="region of interest" description="Disordered" evidence="1">
    <location>
        <begin position="365"/>
        <end position="409"/>
    </location>
</feature>
<dbReference type="EMBL" id="JAFJZO010000016">
    <property type="protein sequence ID" value="KAG5508839.1"/>
    <property type="molecule type" value="Genomic_DNA"/>
</dbReference>
<feature type="compositionally biased region" description="Low complexity" evidence="1">
    <location>
        <begin position="219"/>
        <end position="233"/>
    </location>
</feature>
<feature type="compositionally biased region" description="Polar residues" evidence="1">
    <location>
        <begin position="1"/>
        <end position="31"/>
    </location>
</feature>
<evidence type="ECO:0000313" key="2">
    <source>
        <dbReference type="EMBL" id="KAG5508839.1"/>
    </source>
</evidence>
<dbReference type="SUPFAM" id="SSF52047">
    <property type="entry name" value="RNI-like"/>
    <property type="match status" value="1"/>
</dbReference>
<feature type="compositionally biased region" description="Polar residues" evidence="1">
    <location>
        <begin position="653"/>
        <end position="668"/>
    </location>
</feature>
<gene>
    <name evidence="2" type="ORF">JKF63_05342</name>
</gene>
<evidence type="ECO:0000256" key="1">
    <source>
        <dbReference type="SAM" id="MobiDB-lite"/>
    </source>
</evidence>
<feature type="region of interest" description="Disordered" evidence="1">
    <location>
        <begin position="430"/>
        <end position="495"/>
    </location>
</feature>
<accession>A0A836IG43</accession>
<dbReference type="Gene3D" id="3.80.10.10">
    <property type="entry name" value="Ribonuclease Inhibitor"/>
    <property type="match status" value="3"/>
</dbReference>
<dbReference type="KEGG" id="phet:94291382"/>
<dbReference type="Pfam" id="PF13516">
    <property type="entry name" value="LRR_6"/>
    <property type="match status" value="1"/>
</dbReference>
<feature type="region of interest" description="Disordered" evidence="1">
    <location>
        <begin position="185"/>
        <end position="280"/>
    </location>
</feature>
<dbReference type="RefSeq" id="XP_067758307.1">
    <property type="nucleotide sequence ID" value="XM_067901305.1"/>
</dbReference>
<dbReference type="PANTHER" id="PTHR12904:SF23">
    <property type="entry name" value="PROTEIN ZER-1 HOMOLOG"/>
    <property type="match status" value="1"/>
</dbReference>
<feature type="compositionally biased region" description="Basic and acidic residues" evidence="1">
    <location>
        <begin position="1323"/>
        <end position="1332"/>
    </location>
</feature>
<dbReference type="GeneID" id="94291382"/>
<dbReference type="InterPro" id="IPR051341">
    <property type="entry name" value="Zyg-11_UBL_adapter"/>
</dbReference>
<dbReference type="OrthoDB" id="120976at2759"/>
<feature type="region of interest" description="Disordered" evidence="1">
    <location>
        <begin position="92"/>
        <end position="130"/>
    </location>
</feature>
<feature type="compositionally biased region" description="Low complexity" evidence="1">
    <location>
        <begin position="463"/>
        <end position="482"/>
    </location>
</feature>
<dbReference type="InterPro" id="IPR032675">
    <property type="entry name" value="LRR_dom_sf"/>
</dbReference>
<dbReference type="PANTHER" id="PTHR12904">
    <property type="match status" value="1"/>
</dbReference>
<dbReference type="SUPFAM" id="SSF52058">
    <property type="entry name" value="L domain-like"/>
    <property type="match status" value="1"/>
</dbReference>
<feature type="compositionally biased region" description="Polar residues" evidence="1">
    <location>
        <begin position="269"/>
        <end position="280"/>
    </location>
</feature>
<dbReference type="PROSITE" id="PS51450">
    <property type="entry name" value="LRR"/>
    <property type="match status" value="1"/>
</dbReference>
<comment type="caution">
    <text evidence="2">The sequence shown here is derived from an EMBL/GenBank/DDBJ whole genome shotgun (WGS) entry which is preliminary data.</text>
</comment>
<feature type="compositionally biased region" description="Low complexity" evidence="1">
    <location>
        <begin position="615"/>
        <end position="626"/>
    </location>
</feature>
<feature type="region of interest" description="Disordered" evidence="1">
    <location>
        <begin position="1312"/>
        <end position="1344"/>
    </location>
</feature>
<feature type="region of interest" description="Disordered" evidence="1">
    <location>
        <begin position="305"/>
        <end position="336"/>
    </location>
</feature>
<proteinExistence type="predicted"/>
<keyword evidence="3" id="KW-1185">Reference proteome</keyword>
<dbReference type="Proteomes" id="UP000674318">
    <property type="component" value="Unassembled WGS sequence"/>
</dbReference>
<feature type="compositionally biased region" description="Low complexity" evidence="1">
    <location>
        <begin position="100"/>
        <end position="121"/>
    </location>
</feature>
<feature type="region of interest" description="Disordered" evidence="1">
    <location>
        <begin position="512"/>
        <end position="677"/>
    </location>
</feature>
<feature type="region of interest" description="Disordered" evidence="1">
    <location>
        <begin position="1"/>
        <end position="40"/>
    </location>
</feature>
<organism evidence="2 3">
    <name type="scientific">Porcisia hertigi</name>
    <dbReference type="NCBI Taxonomy" id="2761500"/>
    <lineage>
        <taxon>Eukaryota</taxon>
        <taxon>Discoba</taxon>
        <taxon>Euglenozoa</taxon>
        <taxon>Kinetoplastea</taxon>
        <taxon>Metakinetoplastina</taxon>
        <taxon>Trypanosomatida</taxon>
        <taxon>Trypanosomatidae</taxon>
        <taxon>Leishmaniinae</taxon>
        <taxon>Porcisia</taxon>
    </lineage>
</organism>